<keyword evidence="1" id="KW-0813">Transport</keyword>
<comment type="caution">
    <text evidence="4">The sequence shown here is derived from an EMBL/GenBank/DDBJ whole genome shotgun (WGS) entry which is preliminary data.</text>
</comment>
<dbReference type="PANTHER" id="PTHR42939">
    <property type="entry name" value="ABC TRANSPORTER ATP-BINDING PROTEIN ALBC-RELATED"/>
    <property type="match status" value="1"/>
</dbReference>
<keyword evidence="3" id="KW-0067">ATP-binding</keyword>
<evidence type="ECO:0000313" key="5">
    <source>
        <dbReference type="Proteomes" id="UP001310386"/>
    </source>
</evidence>
<protein>
    <submittedName>
        <fullName evidence="4">Uncharacterized protein</fullName>
    </submittedName>
</protein>
<evidence type="ECO:0000256" key="2">
    <source>
        <dbReference type="ARBA" id="ARBA00022741"/>
    </source>
</evidence>
<keyword evidence="2" id="KW-0547">Nucleotide-binding</keyword>
<evidence type="ECO:0000313" key="4">
    <source>
        <dbReference type="EMBL" id="MEB3103418.1"/>
    </source>
</evidence>
<organism evidence="4 5">
    <name type="scientific">Ferviditalea candida</name>
    <dbReference type="NCBI Taxonomy" id="3108399"/>
    <lineage>
        <taxon>Bacteria</taxon>
        <taxon>Bacillati</taxon>
        <taxon>Bacillota</taxon>
        <taxon>Bacilli</taxon>
        <taxon>Bacillales</taxon>
        <taxon>Paenibacillaceae</taxon>
        <taxon>Ferviditalea</taxon>
    </lineage>
</organism>
<dbReference type="SUPFAM" id="SSF52540">
    <property type="entry name" value="P-loop containing nucleoside triphosphate hydrolases"/>
    <property type="match status" value="1"/>
</dbReference>
<dbReference type="Proteomes" id="UP001310386">
    <property type="component" value="Unassembled WGS sequence"/>
</dbReference>
<reference evidence="4" key="1">
    <citation type="submission" date="2023-12" db="EMBL/GenBank/DDBJ databases">
        <title>Fervidustalea candida gen. nov., sp. nov., a novel member of the family Paenibacillaceae isolated from a geothermal area.</title>
        <authorList>
            <person name="Li W.-J."/>
            <person name="Jiao J.-Y."/>
            <person name="Chen Y."/>
        </authorList>
    </citation>
    <scope>NUCLEOTIDE SEQUENCE</scope>
    <source>
        <strain evidence="4">SYSU GA230002</strain>
    </source>
</reference>
<dbReference type="Gene3D" id="3.40.50.300">
    <property type="entry name" value="P-loop containing nucleotide triphosphate hydrolases"/>
    <property type="match status" value="1"/>
</dbReference>
<dbReference type="InterPro" id="IPR027417">
    <property type="entry name" value="P-loop_NTPase"/>
</dbReference>
<dbReference type="InterPro" id="IPR051782">
    <property type="entry name" value="ABC_Transporter_VariousFunc"/>
</dbReference>
<dbReference type="RefSeq" id="WP_371755544.1">
    <property type="nucleotide sequence ID" value="NZ_JAYJLD010000035.1"/>
</dbReference>
<evidence type="ECO:0000256" key="3">
    <source>
        <dbReference type="ARBA" id="ARBA00022840"/>
    </source>
</evidence>
<dbReference type="PANTHER" id="PTHR42939:SF1">
    <property type="entry name" value="ABC TRANSPORTER ATP-BINDING PROTEIN ALBC-RELATED"/>
    <property type="match status" value="1"/>
</dbReference>
<sequence>MTQKRAIIATIMDDLANYTLDETTNGFDPLIQKRFVELIFEEKRREKTIFMSSHMFDEIELTCDRAGIIIHDGKLVAIEDIAALKQAQQRKYIVT</sequence>
<evidence type="ECO:0000256" key="1">
    <source>
        <dbReference type="ARBA" id="ARBA00022448"/>
    </source>
</evidence>
<proteinExistence type="predicted"/>
<keyword evidence="5" id="KW-1185">Reference proteome</keyword>
<name>A0ABU5ZLN0_9BACL</name>
<gene>
    <name evidence="4" type="ORF">VF724_17430</name>
</gene>
<accession>A0ABU5ZLN0</accession>
<dbReference type="EMBL" id="JAYJLD010000035">
    <property type="protein sequence ID" value="MEB3103418.1"/>
    <property type="molecule type" value="Genomic_DNA"/>
</dbReference>